<accession>A0A8J1LE87</accession>
<evidence type="ECO:0000256" key="4">
    <source>
        <dbReference type="ARBA" id="ARBA00022777"/>
    </source>
</evidence>
<evidence type="ECO:0000313" key="7">
    <source>
        <dbReference type="RefSeq" id="XP_041427756.1"/>
    </source>
</evidence>
<dbReference type="GeneID" id="121396648"/>
<evidence type="ECO:0000256" key="3">
    <source>
        <dbReference type="ARBA" id="ARBA00022741"/>
    </source>
</evidence>
<keyword evidence="1" id="KW-0723">Serine/threonine-protein kinase</keyword>
<dbReference type="PANTHER" id="PTHR24351">
    <property type="entry name" value="RIBOSOMAL PROTEIN S6 KINASE"/>
    <property type="match status" value="1"/>
</dbReference>
<name>A0A8J1LE87_XENLA</name>
<dbReference type="Gene3D" id="1.10.510.10">
    <property type="entry name" value="Transferase(Phosphotransferase) domain 1"/>
    <property type="match status" value="1"/>
</dbReference>
<dbReference type="GO" id="GO:0004674">
    <property type="term" value="F:protein serine/threonine kinase activity"/>
    <property type="evidence" value="ECO:0007669"/>
    <property type="project" value="UniProtKB-KW"/>
</dbReference>
<keyword evidence="3" id="KW-0547">Nucleotide-binding</keyword>
<keyword evidence="4" id="KW-0418">Kinase</keyword>
<gene>
    <name evidence="7" type="primary">LOC121396648</name>
</gene>
<protein>
    <submittedName>
        <fullName evidence="7">Ribosomal protein S6 kinase alpha-5-like</fullName>
    </submittedName>
</protein>
<sequence>MKILIKRIIETKPIYPKNLDKDTTRLIQKLLRKDPHKRLGSKRDAEELKESPFFKELDFDALSKKHIRAPIIPQEKTPGCCCGFLCFLCQTQIVLSEPEYRPNYNLVEKELENFHRPALLQEID</sequence>
<dbReference type="KEGG" id="xla:121396648"/>
<dbReference type="Proteomes" id="UP000186698">
    <property type="component" value="Chromosome 7S"/>
</dbReference>
<evidence type="ECO:0000256" key="1">
    <source>
        <dbReference type="ARBA" id="ARBA00022527"/>
    </source>
</evidence>
<proteinExistence type="predicted"/>
<keyword evidence="2" id="KW-0808">Transferase</keyword>
<evidence type="ECO:0000256" key="5">
    <source>
        <dbReference type="ARBA" id="ARBA00022840"/>
    </source>
</evidence>
<dbReference type="AlphaFoldDB" id="A0A8J1LE87"/>
<dbReference type="GO" id="GO:0005524">
    <property type="term" value="F:ATP binding"/>
    <property type="evidence" value="ECO:0007669"/>
    <property type="project" value="UniProtKB-KW"/>
</dbReference>
<dbReference type="InterPro" id="IPR011009">
    <property type="entry name" value="Kinase-like_dom_sf"/>
</dbReference>
<dbReference type="OrthoDB" id="10252171at2759"/>
<dbReference type="RefSeq" id="XP_041427756.1">
    <property type="nucleotide sequence ID" value="XM_041571822.1"/>
</dbReference>
<organism evidence="6 7">
    <name type="scientific">Xenopus laevis</name>
    <name type="common">African clawed frog</name>
    <dbReference type="NCBI Taxonomy" id="8355"/>
    <lineage>
        <taxon>Eukaryota</taxon>
        <taxon>Metazoa</taxon>
        <taxon>Chordata</taxon>
        <taxon>Craniata</taxon>
        <taxon>Vertebrata</taxon>
        <taxon>Euteleostomi</taxon>
        <taxon>Amphibia</taxon>
        <taxon>Batrachia</taxon>
        <taxon>Anura</taxon>
        <taxon>Pipoidea</taxon>
        <taxon>Pipidae</taxon>
        <taxon>Xenopodinae</taxon>
        <taxon>Xenopus</taxon>
        <taxon>Xenopus</taxon>
    </lineage>
</organism>
<keyword evidence="5" id="KW-0067">ATP-binding</keyword>
<keyword evidence="6" id="KW-1185">Reference proteome</keyword>
<dbReference type="SUPFAM" id="SSF56112">
    <property type="entry name" value="Protein kinase-like (PK-like)"/>
    <property type="match status" value="1"/>
</dbReference>
<evidence type="ECO:0000256" key="2">
    <source>
        <dbReference type="ARBA" id="ARBA00022679"/>
    </source>
</evidence>
<reference evidence="7" key="1">
    <citation type="submission" date="2025-08" db="UniProtKB">
        <authorList>
            <consortium name="RefSeq"/>
        </authorList>
    </citation>
    <scope>IDENTIFICATION</scope>
    <source>
        <strain evidence="7">J_2021</strain>
        <tissue evidence="7">Erythrocytes</tissue>
    </source>
</reference>
<evidence type="ECO:0000313" key="6">
    <source>
        <dbReference type="Proteomes" id="UP000186698"/>
    </source>
</evidence>